<dbReference type="InterPro" id="IPR040194">
    <property type="entry name" value="Cwf19-like"/>
</dbReference>
<feature type="non-terminal residue" evidence="2">
    <location>
        <position position="179"/>
    </location>
</feature>
<protein>
    <submittedName>
        <fullName evidence="2">CWF19-like protein</fullName>
    </submittedName>
</protein>
<dbReference type="GO" id="GO:0061632">
    <property type="term" value="F:RNA lariat debranching enzyme activator activity"/>
    <property type="evidence" value="ECO:0007669"/>
    <property type="project" value="TreeGrafter"/>
</dbReference>
<proteinExistence type="predicted"/>
<evidence type="ECO:0000313" key="3">
    <source>
        <dbReference type="Proteomes" id="UP000194236"/>
    </source>
</evidence>
<organism evidence="2 3">
    <name type="scientific">Euroglyphus maynei</name>
    <name type="common">Mayne's house dust mite</name>
    <dbReference type="NCBI Taxonomy" id="6958"/>
    <lineage>
        <taxon>Eukaryota</taxon>
        <taxon>Metazoa</taxon>
        <taxon>Ecdysozoa</taxon>
        <taxon>Arthropoda</taxon>
        <taxon>Chelicerata</taxon>
        <taxon>Arachnida</taxon>
        <taxon>Acari</taxon>
        <taxon>Acariformes</taxon>
        <taxon>Sarcoptiformes</taxon>
        <taxon>Astigmata</taxon>
        <taxon>Psoroptidia</taxon>
        <taxon>Analgoidea</taxon>
        <taxon>Pyroglyphidae</taxon>
        <taxon>Pyroglyphinae</taxon>
        <taxon>Euroglyphus</taxon>
    </lineage>
</organism>
<accession>A0A1Y3BDA9</accession>
<feature type="compositionally biased region" description="Basic and acidic residues" evidence="1">
    <location>
        <begin position="142"/>
        <end position="160"/>
    </location>
</feature>
<sequence>MMSCQSSSDVIDVLLTIEWPKNIFNHACVDVDNSILNMIEESSSLKISQLCNSLRPRYHFVGGLVDWFYERAPYRNHKVLIDTARNVTRFLSIADINNLKKMKWIYAFNIVPGRNLTAQEIAAQPTVVTENPYRNILQEQREQDSLEQDHSNQFRYDLSHNDGTGDNGRKFNDKRKRSD</sequence>
<reference evidence="2 3" key="1">
    <citation type="submission" date="2017-03" db="EMBL/GenBank/DDBJ databases">
        <title>Genome Survey of Euroglyphus maynei.</title>
        <authorList>
            <person name="Arlian L.G."/>
            <person name="Morgan M.S."/>
            <person name="Rider S.D."/>
        </authorList>
    </citation>
    <scope>NUCLEOTIDE SEQUENCE [LARGE SCALE GENOMIC DNA]</scope>
    <source>
        <strain evidence="2">Arlian Lab</strain>
        <tissue evidence="2">Whole body</tissue>
    </source>
</reference>
<name>A0A1Y3BDA9_EURMA</name>
<comment type="caution">
    <text evidence="2">The sequence shown here is derived from an EMBL/GenBank/DDBJ whole genome shotgun (WGS) entry which is preliminary data.</text>
</comment>
<dbReference type="EMBL" id="MUJZ01025751">
    <property type="protein sequence ID" value="OTF78900.1"/>
    <property type="molecule type" value="Genomic_DNA"/>
</dbReference>
<dbReference type="PANTHER" id="PTHR12072:SF4">
    <property type="entry name" value="CWF19-LIKE PROTEIN 1"/>
    <property type="match status" value="1"/>
</dbReference>
<dbReference type="GO" id="GO:0071014">
    <property type="term" value="C:post-mRNA release spliceosomal complex"/>
    <property type="evidence" value="ECO:0007669"/>
    <property type="project" value="TreeGrafter"/>
</dbReference>
<dbReference type="Proteomes" id="UP000194236">
    <property type="component" value="Unassembled WGS sequence"/>
</dbReference>
<feature type="region of interest" description="Disordered" evidence="1">
    <location>
        <begin position="142"/>
        <end position="179"/>
    </location>
</feature>
<dbReference type="GO" id="GO:0000398">
    <property type="term" value="P:mRNA splicing, via spliceosome"/>
    <property type="evidence" value="ECO:0007669"/>
    <property type="project" value="TreeGrafter"/>
</dbReference>
<gene>
    <name evidence="2" type="ORF">BLA29_011255</name>
</gene>
<evidence type="ECO:0000313" key="2">
    <source>
        <dbReference type="EMBL" id="OTF78900.1"/>
    </source>
</evidence>
<dbReference type="AlphaFoldDB" id="A0A1Y3BDA9"/>
<dbReference type="OrthoDB" id="444325at2759"/>
<dbReference type="PANTHER" id="PTHR12072">
    <property type="entry name" value="CWF19, CELL CYCLE CONTROL PROTEIN"/>
    <property type="match status" value="1"/>
</dbReference>
<evidence type="ECO:0000256" key="1">
    <source>
        <dbReference type="SAM" id="MobiDB-lite"/>
    </source>
</evidence>
<keyword evidence="3" id="KW-1185">Reference proteome</keyword>